<sequence length="76" mass="8715">MKKFLMLLSVLGIVQSCNSTNRLRILPAGEILGLGYRKREAFEEELKGTGYDADLNCTKDSQGREWCKAEKYDKKR</sequence>
<dbReference type="KEGG" id="lala:AB8B28_04080"/>
<evidence type="ECO:0000313" key="1">
    <source>
        <dbReference type="EMBL" id="XDU63041.1"/>
    </source>
</evidence>
<protein>
    <recommendedName>
        <fullName evidence="2">Lipoprotein</fullName>
    </recommendedName>
</protein>
<reference evidence="1" key="1">
    <citation type="submission" date="2024-07" db="EMBL/GenBank/DDBJ databases">
        <authorList>
            <person name="Li X.-J."/>
            <person name="Wang X."/>
        </authorList>
    </citation>
    <scope>NUCLEOTIDE SEQUENCE</scope>
    <source>
        <strain evidence="1">HSP-536</strain>
    </source>
</reference>
<organism evidence="1">
    <name type="scientific">Leptotrichia alba</name>
    <dbReference type="NCBI Taxonomy" id="3239304"/>
    <lineage>
        <taxon>Bacteria</taxon>
        <taxon>Fusobacteriati</taxon>
        <taxon>Fusobacteriota</taxon>
        <taxon>Fusobacteriia</taxon>
        <taxon>Fusobacteriales</taxon>
        <taxon>Leptotrichiaceae</taxon>
        <taxon>Leptotrichia</taxon>
    </lineage>
</organism>
<proteinExistence type="predicted"/>
<name>A0AB39V5U0_9FUSO</name>
<accession>A0AB39V5U0</accession>
<dbReference type="RefSeq" id="WP_369716959.1">
    <property type="nucleotide sequence ID" value="NZ_CP165647.1"/>
</dbReference>
<gene>
    <name evidence="1" type="ORF">AB8B28_04080</name>
</gene>
<evidence type="ECO:0008006" key="2">
    <source>
        <dbReference type="Google" id="ProtNLM"/>
    </source>
</evidence>
<dbReference type="EMBL" id="CP165647">
    <property type="protein sequence ID" value="XDU63041.1"/>
    <property type="molecule type" value="Genomic_DNA"/>
</dbReference>
<dbReference type="PROSITE" id="PS51257">
    <property type="entry name" value="PROKAR_LIPOPROTEIN"/>
    <property type="match status" value="1"/>
</dbReference>
<dbReference type="AlphaFoldDB" id="A0AB39V5U0"/>